<dbReference type="AlphaFoldDB" id="A0A0L8HMM5"/>
<keyword evidence="1" id="KW-1133">Transmembrane helix</keyword>
<gene>
    <name evidence="2" type="ORF">OCBIM_22011103mg</name>
</gene>
<protein>
    <submittedName>
        <fullName evidence="2">Uncharacterized protein</fullName>
    </submittedName>
</protein>
<evidence type="ECO:0000313" key="2">
    <source>
        <dbReference type="EMBL" id="KOF90486.1"/>
    </source>
</evidence>
<organism evidence="2">
    <name type="scientific">Octopus bimaculoides</name>
    <name type="common">California two-spotted octopus</name>
    <dbReference type="NCBI Taxonomy" id="37653"/>
    <lineage>
        <taxon>Eukaryota</taxon>
        <taxon>Metazoa</taxon>
        <taxon>Spiralia</taxon>
        <taxon>Lophotrochozoa</taxon>
        <taxon>Mollusca</taxon>
        <taxon>Cephalopoda</taxon>
        <taxon>Coleoidea</taxon>
        <taxon>Octopodiformes</taxon>
        <taxon>Octopoda</taxon>
        <taxon>Incirrata</taxon>
        <taxon>Octopodidae</taxon>
        <taxon>Octopus</taxon>
    </lineage>
</organism>
<proteinExistence type="predicted"/>
<name>A0A0L8HMM5_OCTBM</name>
<dbReference type="EMBL" id="KQ417748">
    <property type="protein sequence ID" value="KOF90486.1"/>
    <property type="molecule type" value="Genomic_DNA"/>
</dbReference>
<evidence type="ECO:0000256" key="1">
    <source>
        <dbReference type="SAM" id="Phobius"/>
    </source>
</evidence>
<accession>A0A0L8HMM5</accession>
<keyword evidence="1" id="KW-0472">Membrane</keyword>
<sequence length="119" mass="13775">MSPKKEYDFDGLFTDLKIFGKFQIYETVAIMTTCFVVSFTLLQIIFLGYTPDHQCKDLSEEQLSIYNVTSYDVISYEKCHINIFRGLKNVTDKLSCINGHNFSANEDVSFVVEVRMLIF</sequence>
<reference evidence="2" key="1">
    <citation type="submission" date="2015-07" db="EMBL/GenBank/DDBJ databases">
        <title>MeaNS - Measles Nucleotide Surveillance Program.</title>
        <authorList>
            <person name="Tran T."/>
            <person name="Druce J."/>
        </authorList>
    </citation>
    <scope>NUCLEOTIDE SEQUENCE</scope>
    <source>
        <strain evidence="2">UCB-OBI-ISO-001</strain>
        <tissue evidence="2">Gonad</tissue>
    </source>
</reference>
<keyword evidence="1" id="KW-0812">Transmembrane</keyword>
<dbReference type="OrthoDB" id="6100430at2759"/>
<feature type="transmembrane region" description="Helical" evidence="1">
    <location>
        <begin position="27"/>
        <end position="49"/>
    </location>
</feature>